<feature type="chain" id="PRO_5042520111" evidence="10">
    <location>
        <begin position="19"/>
        <end position="324"/>
    </location>
</feature>
<evidence type="ECO:0000256" key="6">
    <source>
        <dbReference type="ARBA" id="ARBA00023002"/>
    </source>
</evidence>
<dbReference type="PROSITE" id="PS51007">
    <property type="entry name" value="CYTC"/>
    <property type="match status" value="2"/>
</dbReference>
<dbReference type="KEGG" id="acob:P0Y56_05310"/>
<dbReference type="PIRSF" id="PIRSF000294">
    <property type="entry name" value="Cytochrome-c_peroxidase"/>
    <property type="match status" value="1"/>
</dbReference>
<evidence type="ECO:0000256" key="2">
    <source>
        <dbReference type="ARBA" id="ARBA00022617"/>
    </source>
</evidence>
<feature type="domain" description="Cytochrome c" evidence="11">
    <location>
        <begin position="47"/>
        <end position="190"/>
    </location>
</feature>
<dbReference type="PANTHER" id="PTHR30600:SF14">
    <property type="entry name" value="CYTOCHROME C PEROXIDASE"/>
    <property type="match status" value="1"/>
</dbReference>
<comment type="subcellular location">
    <subcellularLocation>
        <location evidence="1">Periplasm</location>
    </subcellularLocation>
</comment>
<dbReference type="GO" id="GO:0046872">
    <property type="term" value="F:metal ion binding"/>
    <property type="evidence" value="ECO:0007669"/>
    <property type="project" value="UniProtKB-KW"/>
</dbReference>
<evidence type="ECO:0000256" key="10">
    <source>
        <dbReference type="SAM" id="SignalP"/>
    </source>
</evidence>
<comment type="cofactor">
    <cofactor evidence="8">
        <name>heme</name>
        <dbReference type="ChEBI" id="CHEBI:30413"/>
    </cofactor>
    <text evidence="8">Binds 2 heme groups.</text>
</comment>
<sequence>MRASAAALIALAALALLAAARPAAFIWNLPDGVTPPPVPSNNPMSAVKVELGRRLFYDADLSIDGTMSCATCHEQHRAFADGNRTMPGVHGDPGRRNVPGLANVGYLTPLTWADPRLAALEAQAAVPVFGETPVEMGMKDAEAELPKRLGRDGCYRSMFRAAFPKERGRIDGVTVAKALAAFQRTLVSYRSPYDRGEFSPAAQRGKAVFGQVCAECHSGANLTDGRFHALESGGADVGLAEISGNAGDRGKFRTPSLRNAALTAPYFHDGSAATLDEALRRHGAISLTAAQRMDIFALLGALTDKAFVSDPRFAYPESACGKPL</sequence>
<dbReference type="InterPro" id="IPR004852">
    <property type="entry name" value="Di-haem_cyt_c_peroxidsae"/>
</dbReference>
<evidence type="ECO:0000259" key="11">
    <source>
        <dbReference type="PROSITE" id="PS51007"/>
    </source>
</evidence>
<evidence type="ECO:0000256" key="8">
    <source>
        <dbReference type="PIRSR" id="PIRSR000294-1"/>
    </source>
</evidence>
<keyword evidence="6" id="KW-0560">Oxidoreductase</keyword>
<feature type="binding site" description="axial binding residue" evidence="9">
    <location>
        <position position="73"/>
    </location>
    <ligand>
        <name>heme c</name>
        <dbReference type="ChEBI" id="CHEBI:61717"/>
        <label>1</label>
    </ligand>
    <ligandPart>
        <name>Fe</name>
        <dbReference type="ChEBI" id="CHEBI:18248"/>
    </ligandPart>
</feature>
<dbReference type="Proteomes" id="UP001218362">
    <property type="component" value="Chromosome"/>
</dbReference>
<keyword evidence="2 8" id="KW-0349">Heme</keyword>
<name>A0AAJ6BPZ8_9SPHN</name>
<reference evidence="12" key="1">
    <citation type="submission" date="2023-03" db="EMBL/GenBank/DDBJ databases">
        <title>Andean soil-derived lignocellulolytic bacterial consortium as a source of novel taxa and putative plastic-active enzymes.</title>
        <authorList>
            <person name="Diaz-Garcia L."/>
            <person name="Chuvochina M."/>
            <person name="Feuerriegel G."/>
            <person name="Bunk B."/>
            <person name="Sproer C."/>
            <person name="Streit W.R."/>
            <person name="Rodriguez L.M."/>
            <person name="Overmann J."/>
            <person name="Jimenez D.J."/>
        </authorList>
    </citation>
    <scope>NUCLEOTIDE SEQUENCE</scope>
    <source>
        <strain evidence="12">MAG 26</strain>
    </source>
</reference>
<keyword evidence="3 9" id="KW-0479">Metal-binding</keyword>
<evidence type="ECO:0000256" key="4">
    <source>
        <dbReference type="ARBA" id="ARBA00022729"/>
    </source>
</evidence>
<proteinExistence type="predicted"/>
<feature type="binding site" description="covalent" evidence="8">
    <location>
        <position position="216"/>
    </location>
    <ligand>
        <name>heme c</name>
        <dbReference type="ChEBI" id="CHEBI:61717"/>
        <label>2</label>
    </ligand>
</feature>
<evidence type="ECO:0000256" key="3">
    <source>
        <dbReference type="ARBA" id="ARBA00022723"/>
    </source>
</evidence>
<dbReference type="AlphaFoldDB" id="A0AAJ6BPZ8"/>
<evidence type="ECO:0000256" key="1">
    <source>
        <dbReference type="ARBA" id="ARBA00004418"/>
    </source>
</evidence>
<dbReference type="GO" id="GO:0009055">
    <property type="term" value="F:electron transfer activity"/>
    <property type="evidence" value="ECO:0007669"/>
    <property type="project" value="InterPro"/>
</dbReference>
<feature type="binding site" description="axial binding residue" evidence="9">
    <location>
        <position position="217"/>
    </location>
    <ligand>
        <name>heme c</name>
        <dbReference type="ChEBI" id="CHEBI:61717"/>
        <label>2</label>
    </ligand>
    <ligandPart>
        <name>Fe</name>
        <dbReference type="ChEBI" id="CHEBI:18248"/>
    </ligandPart>
</feature>
<feature type="domain" description="Cytochrome c" evidence="11">
    <location>
        <begin position="200"/>
        <end position="303"/>
    </location>
</feature>
<evidence type="ECO:0000256" key="9">
    <source>
        <dbReference type="PIRSR" id="PIRSR000294-2"/>
    </source>
</evidence>
<dbReference type="InterPro" id="IPR026259">
    <property type="entry name" value="MauG/Cytc_peroxidase"/>
</dbReference>
<feature type="binding site" description="covalent" evidence="8">
    <location>
        <position position="72"/>
    </location>
    <ligand>
        <name>heme c</name>
        <dbReference type="ChEBI" id="CHEBI:61717"/>
        <label>1</label>
    </ligand>
</feature>
<keyword evidence="12" id="KW-0575">Peroxidase</keyword>
<dbReference type="InterPro" id="IPR009056">
    <property type="entry name" value="Cyt_c-like_dom"/>
</dbReference>
<comment type="PTM">
    <text evidence="8">Binds 2 heme groups per subunit.</text>
</comment>
<dbReference type="SUPFAM" id="SSF46626">
    <property type="entry name" value="Cytochrome c"/>
    <property type="match status" value="2"/>
</dbReference>
<dbReference type="Pfam" id="PF03150">
    <property type="entry name" value="CCP_MauG"/>
    <property type="match status" value="1"/>
</dbReference>
<evidence type="ECO:0000256" key="7">
    <source>
        <dbReference type="ARBA" id="ARBA00023004"/>
    </source>
</evidence>
<feature type="binding site" description="covalent" evidence="8">
    <location>
        <position position="69"/>
    </location>
    <ligand>
        <name>heme c</name>
        <dbReference type="ChEBI" id="CHEBI:61717"/>
        <label>1</label>
    </ligand>
</feature>
<evidence type="ECO:0000256" key="5">
    <source>
        <dbReference type="ARBA" id="ARBA00022764"/>
    </source>
</evidence>
<dbReference type="GO" id="GO:0042597">
    <property type="term" value="C:periplasmic space"/>
    <property type="evidence" value="ECO:0007669"/>
    <property type="project" value="UniProtKB-SubCell"/>
</dbReference>
<dbReference type="Gene3D" id="1.10.760.10">
    <property type="entry name" value="Cytochrome c-like domain"/>
    <property type="match status" value="2"/>
</dbReference>
<keyword evidence="5" id="KW-0574">Periplasm</keyword>
<dbReference type="InterPro" id="IPR036909">
    <property type="entry name" value="Cyt_c-like_dom_sf"/>
</dbReference>
<evidence type="ECO:0000313" key="13">
    <source>
        <dbReference type="Proteomes" id="UP001218362"/>
    </source>
</evidence>
<keyword evidence="7 9" id="KW-0408">Iron</keyword>
<accession>A0AAJ6BPZ8</accession>
<evidence type="ECO:0000313" key="12">
    <source>
        <dbReference type="EMBL" id="WEK47711.1"/>
    </source>
</evidence>
<protein>
    <submittedName>
        <fullName evidence="12">Cytochrome c peroxidase</fullName>
    </submittedName>
</protein>
<dbReference type="EMBL" id="CP119316">
    <property type="protein sequence ID" value="WEK47711.1"/>
    <property type="molecule type" value="Genomic_DNA"/>
</dbReference>
<dbReference type="GO" id="GO:0020037">
    <property type="term" value="F:heme binding"/>
    <property type="evidence" value="ECO:0007669"/>
    <property type="project" value="InterPro"/>
</dbReference>
<keyword evidence="4 10" id="KW-0732">Signal</keyword>
<gene>
    <name evidence="12" type="ORF">P0Y56_05310</name>
</gene>
<feature type="signal peptide" evidence="10">
    <location>
        <begin position="1"/>
        <end position="18"/>
    </location>
</feature>
<dbReference type="GO" id="GO:0004130">
    <property type="term" value="F:cytochrome-c peroxidase activity"/>
    <property type="evidence" value="ECO:0007669"/>
    <property type="project" value="TreeGrafter"/>
</dbReference>
<feature type="binding site" description="covalent" evidence="8">
    <location>
        <position position="213"/>
    </location>
    <ligand>
        <name>heme c</name>
        <dbReference type="ChEBI" id="CHEBI:61717"/>
        <label>2</label>
    </ligand>
</feature>
<dbReference type="PANTHER" id="PTHR30600">
    <property type="entry name" value="CYTOCHROME C PEROXIDASE-RELATED"/>
    <property type="match status" value="1"/>
</dbReference>
<dbReference type="InterPro" id="IPR051395">
    <property type="entry name" value="Cytochrome_c_Peroxidase/MauG"/>
</dbReference>
<organism evidence="12 13">
    <name type="scientific">Candidatus Andeanibacterium colombiense</name>
    <dbReference type="NCBI Taxonomy" id="3121345"/>
    <lineage>
        <taxon>Bacteria</taxon>
        <taxon>Pseudomonadati</taxon>
        <taxon>Pseudomonadota</taxon>
        <taxon>Alphaproteobacteria</taxon>
        <taxon>Sphingomonadales</taxon>
        <taxon>Sphingomonadaceae</taxon>
        <taxon>Candidatus Andeanibacterium</taxon>
    </lineage>
</organism>